<dbReference type="AlphaFoldDB" id="A0A6C0ANI8"/>
<name>A0A6C0ANI8_9ZZZZ</name>
<evidence type="ECO:0000313" key="2">
    <source>
        <dbReference type="EMBL" id="QHS81364.1"/>
    </source>
</evidence>
<reference evidence="2" key="1">
    <citation type="journal article" date="2020" name="Nature">
        <title>Giant virus diversity and host interactions through global metagenomics.</title>
        <authorList>
            <person name="Schulz F."/>
            <person name="Roux S."/>
            <person name="Paez-Espino D."/>
            <person name="Jungbluth S."/>
            <person name="Walsh D.A."/>
            <person name="Denef V.J."/>
            <person name="McMahon K.D."/>
            <person name="Konstantinidis K.T."/>
            <person name="Eloe-Fadrosh E.A."/>
            <person name="Kyrpides N.C."/>
            <person name="Woyke T."/>
        </authorList>
    </citation>
    <scope>NUCLEOTIDE SEQUENCE</scope>
    <source>
        <strain evidence="2">GVMAG-S-1101161-73</strain>
    </source>
</reference>
<evidence type="ECO:0000256" key="1">
    <source>
        <dbReference type="SAM" id="MobiDB-lite"/>
    </source>
</evidence>
<feature type="compositionally biased region" description="Basic residues" evidence="1">
    <location>
        <begin position="128"/>
        <end position="150"/>
    </location>
</feature>
<feature type="region of interest" description="Disordered" evidence="1">
    <location>
        <begin position="116"/>
        <end position="150"/>
    </location>
</feature>
<accession>A0A6C0ANI8</accession>
<sequence length="150" mass="16905">MSNSKNDYVPLIRRNANGKEIEKPIVSEEFYHRYFFNRPVGPGLDPLPRISKVTKLTKVPKVPKAKSSAGLNTVEMPHTTISSIQVYPAFPTPLQPSKINLSNPVTPYTNLQLSNTPIALTPYQAGKKGGRKTRKNKNKKNKKSRKHLRK</sequence>
<proteinExistence type="predicted"/>
<dbReference type="EMBL" id="MN740735">
    <property type="protein sequence ID" value="QHS81364.1"/>
    <property type="molecule type" value="Genomic_DNA"/>
</dbReference>
<protein>
    <submittedName>
        <fullName evidence="2">Uncharacterized protein</fullName>
    </submittedName>
</protein>
<organism evidence="2">
    <name type="scientific">viral metagenome</name>
    <dbReference type="NCBI Taxonomy" id="1070528"/>
    <lineage>
        <taxon>unclassified sequences</taxon>
        <taxon>metagenomes</taxon>
        <taxon>organismal metagenomes</taxon>
    </lineage>
</organism>